<feature type="region of interest" description="Disordered" evidence="1">
    <location>
        <begin position="115"/>
        <end position="135"/>
    </location>
</feature>
<sequence length="232" mass="23902">MASAGGKEEPGLFAKQGSKLHAKMLSKEAAAQLAVPSFRVYYPVASAGAVPFLWESQPGTPKNDSPSAATLPPLTPPPSYYSSAGRGGAGGRSRTRRPGCGLLGAILPRRITLLRRRPGGGGSRTTPAACSSWSSSSWSSSSSNTSATMSPVFTVQGGASRGHHRRAFSAVAGGVDDDAQEEARPRCFWTERECCEKRAVKGCGVAVAVRNALATVVGGKPGRRAATTSAVA</sequence>
<gene>
    <name evidence="2" type="ORF">NCGR_LOCUS55988</name>
</gene>
<dbReference type="EMBL" id="CAJGYO010000016">
    <property type="protein sequence ID" value="CAD6272715.1"/>
    <property type="molecule type" value="Genomic_DNA"/>
</dbReference>
<keyword evidence="3" id="KW-1185">Reference proteome</keyword>
<proteinExistence type="predicted"/>
<dbReference type="AlphaFoldDB" id="A0A811RRT4"/>
<comment type="caution">
    <text evidence="2">The sequence shown here is derived from an EMBL/GenBank/DDBJ whole genome shotgun (WGS) entry which is preliminary data.</text>
</comment>
<accession>A0A811RRT4</accession>
<feature type="region of interest" description="Disordered" evidence="1">
    <location>
        <begin position="58"/>
        <end position="101"/>
    </location>
</feature>
<evidence type="ECO:0000313" key="3">
    <source>
        <dbReference type="Proteomes" id="UP000604825"/>
    </source>
</evidence>
<dbReference type="InterPro" id="IPR007789">
    <property type="entry name" value="DUF688"/>
</dbReference>
<evidence type="ECO:0000313" key="2">
    <source>
        <dbReference type="EMBL" id="CAD6272715.1"/>
    </source>
</evidence>
<organism evidence="2 3">
    <name type="scientific">Miscanthus lutarioriparius</name>
    <dbReference type="NCBI Taxonomy" id="422564"/>
    <lineage>
        <taxon>Eukaryota</taxon>
        <taxon>Viridiplantae</taxon>
        <taxon>Streptophyta</taxon>
        <taxon>Embryophyta</taxon>
        <taxon>Tracheophyta</taxon>
        <taxon>Spermatophyta</taxon>
        <taxon>Magnoliopsida</taxon>
        <taxon>Liliopsida</taxon>
        <taxon>Poales</taxon>
        <taxon>Poaceae</taxon>
        <taxon>PACMAD clade</taxon>
        <taxon>Panicoideae</taxon>
        <taxon>Andropogonodae</taxon>
        <taxon>Andropogoneae</taxon>
        <taxon>Saccharinae</taxon>
        <taxon>Miscanthus</taxon>
    </lineage>
</organism>
<dbReference type="Proteomes" id="UP000604825">
    <property type="component" value="Unassembled WGS sequence"/>
</dbReference>
<dbReference type="OrthoDB" id="691043at2759"/>
<dbReference type="PANTHER" id="PTHR33257:SF51">
    <property type="entry name" value="OS05G0165500 PROTEIN"/>
    <property type="match status" value="1"/>
</dbReference>
<dbReference type="PANTHER" id="PTHR33257">
    <property type="entry name" value="OS05G0165500 PROTEIN"/>
    <property type="match status" value="1"/>
</dbReference>
<dbReference type="Pfam" id="PF05097">
    <property type="entry name" value="DUF688"/>
    <property type="match status" value="1"/>
</dbReference>
<evidence type="ECO:0000256" key="1">
    <source>
        <dbReference type="SAM" id="MobiDB-lite"/>
    </source>
</evidence>
<name>A0A811RRT4_9POAL</name>
<reference evidence="2" key="1">
    <citation type="submission" date="2020-10" db="EMBL/GenBank/DDBJ databases">
        <authorList>
            <person name="Han B."/>
            <person name="Lu T."/>
            <person name="Zhao Q."/>
            <person name="Huang X."/>
            <person name="Zhao Y."/>
        </authorList>
    </citation>
    <scope>NUCLEOTIDE SEQUENCE</scope>
</reference>
<protein>
    <submittedName>
        <fullName evidence="2">Uncharacterized protein</fullName>
    </submittedName>
</protein>
<feature type="compositionally biased region" description="Low complexity" evidence="1">
    <location>
        <begin position="124"/>
        <end position="135"/>
    </location>
</feature>